<evidence type="ECO:0000256" key="3">
    <source>
        <dbReference type="ARBA" id="ARBA00023242"/>
    </source>
</evidence>
<keyword evidence="7" id="KW-1185">Reference proteome</keyword>
<keyword evidence="2" id="KW-0479">Metal-binding</keyword>
<comment type="caution">
    <text evidence="6">The sequence shown here is derived from an EMBL/GenBank/DDBJ whole genome shotgun (WGS) entry which is preliminary data.</text>
</comment>
<dbReference type="GO" id="GO:0003677">
    <property type="term" value="F:DNA binding"/>
    <property type="evidence" value="ECO:0007669"/>
    <property type="project" value="InterPro"/>
</dbReference>
<dbReference type="GO" id="GO:0000981">
    <property type="term" value="F:DNA-binding transcription factor activity, RNA polymerase II-specific"/>
    <property type="evidence" value="ECO:0007669"/>
    <property type="project" value="InterPro"/>
</dbReference>
<dbReference type="EMBL" id="JAGMUV010000018">
    <property type="protein sequence ID" value="KAH7129254.1"/>
    <property type="molecule type" value="Genomic_DNA"/>
</dbReference>
<feature type="region of interest" description="Disordered" evidence="4">
    <location>
        <begin position="120"/>
        <end position="141"/>
    </location>
</feature>
<keyword evidence="3" id="KW-0539">Nucleus</keyword>
<evidence type="ECO:0000256" key="2">
    <source>
        <dbReference type="ARBA" id="ARBA00022723"/>
    </source>
</evidence>
<dbReference type="GO" id="GO:0006351">
    <property type="term" value="P:DNA-templated transcription"/>
    <property type="evidence" value="ECO:0007669"/>
    <property type="project" value="InterPro"/>
</dbReference>
<dbReference type="Proteomes" id="UP000738349">
    <property type="component" value="Unassembled WGS sequence"/>
</dbReference>
<dbReference type="InterPro" id="IPR036864">
    <property type="entry name" value="Zn2-C6_fun-type_DNA-bd_sf"/>
</dbReference>
<dbReference type="GO" id="GO:0005634">
    <property type="term" value="C:nucleus"/>
    <property type="evidence" value="ECO:0007669"/>
    <property type="project" value="UniProtKB-SubCell"/>
</dbReference>
<dbReference type="SMART" id="SM00066">
    <property type="entry name" value="GAL4"/>
    <property type="match status" value="1"/>
</dbReference>
<accession>A0A9P9E243</accession>
<dbReference type="SMART" id="SM00906">
    <property type="entry name" value="Fungal_trans"/>
    <property type="match status" value="1"/>
</dbReference>
<dbReference type="PROSITE" id="PS50048">
    <property type="entry name" value="ZN2_CY6_FUNGAL_2"/>
    <property type="match status" value="1"/>
</dbReference>
<proteinExistence type="predicted"/>
<dbReference type="GO" id="GO:0008270">
    <property type="term" value="F:zinc ion binding"/>
    <property type="evidence" value="ECO:0007669"/>
    <property type="project" value="InterPro"/>
</dbReference>
<evidence type="ECO:0000256" key="1">
    <source>
        <dbReference type="ARBA" id="ARBA00004123"/>
    </source>
</evidence>
<dbReference type="SUPFAM" id="SSF57701">
    <property type="entry name" value="Zn2/Cys6 DNA-binding domain"/>
    <property type="match status" value="1"/>
</dbReference>
<dbReference type="InterPro" id="IPR001138">
    <property type="entry name" value="Zn2Cys6_DnaBD"/>
</dbReference>
<reference evidence="6" key="1">
    <citation type="journal article" date="2021" name="Nat. Commun.">
        <title>Genetic determinants of endophytism in the Arabidopsis root mycobiome.</title>
        <authorList>
            <person name="Mesny F."/>
            <person name="Miyauchi S."/>
            <person name="Thiergart T."/>
            <person name="Pickel B."/>
            <person name="Atanasova L."/>
            <person name="Karlsson M."/>
            <person name="Huettel B."/>
            <person name="Barry K.W."/>
            <person name="Haridas S."/>
            <person name="Chen C."/>
            <person name="Bauer D."/>
            <person name="Andreopoulos W."/>
            <person name="Pangilinan J."/>
            <person name="LaButti K."/>
            <person name="Riley R."/>
            <person name="Lipzen A."/>
            <person name="Clum A."/>
            <person name="Drula E."/>
            <person name="Henrissat B."/>
            <person name="Kohler A."/>
            <person name="Grigoriev I.V."/>
            <person name="Martin F.M."/>
            <person name="Hacquard S."/>
        </authorList>
    </citation>
    <scope>NUCLEOTIDE SEQUENCE</scope>
    <source>
        <strain evidence="6">MPI-CAGE-AT-0147</strain>
    </source>
</reference>
<gene>
    <name evidence="6" type="ORF">EDB81DRAFT_697393</name>
</gene>
<evidence type="ECO:0000256" key="4">
    <source>
        <dbReference type="SAM" id="MobiDB-lite"/>
    </source>
</evidence>
<dbReference type="OrthoDB" id="4898680at2759"/>
<dbReference type="InterPro" id="IPR007219">
    <property type="entry name" value="XnlR_reg_dom"/>
</dbReference>
<sequence>MPHPRKKLPACDPCRAAKLACDHSKPTCTRCRNANRSAECIYRASPFKKTRGTPAGNPGHGNGRNSMGLASSGTSETDVHIEFSVTSLRPHGYPNPGYLGSSSHAALFDHIPELAQLGGMPSSRSTPSDEHGRHIQPEDMITGPNIYRGAKLIEAMHSMLSVSSCQNLVRLWIAKGANLATAGPFTEPCTLAVQLFFRDHDGTVNTMELARSLFYHTYRPLEAGPNDTIRDYSAQFCQTSTRWETLGLFCIATSRAATDLTSPQDLYKSDQERRDLQRLAMRFSDICLDICLSLDCLNDLQLLLQYENFILHSLADGDQSYHSWKRLGDTVSSLFALGYHQQQAHNPSLPNFLVNLRRAIFAHAYSADKNVSIFLGRPPRIHRRYCRFFLPSHDIEITGRGPFPLHYWPQDGAFDYIVEAQWMALCALLKEEILDLSDTEDSDEKRRKASSLELSAQEQWSAFPRSYRLEEPLMLKDRLVNSGTSLIWKVTYYGLAAAGVICLWLLDQTPVLSERDINRAKIIRDLSVLIAEIETGTLVQLDDPNYKLLNGASQAIKSLLDRLLSGRLPSAPPCQPSDQASSSILNAQGHDIWSPWETMCLRDFETEFWLNLAEHPLLIGSENEQSSHV</sequence>
<dbReference type="PANTHER" id="PTHR31001">
    <property type="entry name" value="UNCHARACTERIZED TRANSCRIPTIONAL REGULATORY PROTEIN"/>
    <property type="match status" value="1"/>
</dbReference>
<dbReference type="CDD" id="cd12148">
    <property type="entry name" value="fungal_TF_MHR"/>
    <property type="match status" value="1"/>
</dbReference>
<feature type="domain" description="Zn(2)-C6 fungal-type" evidence="5">
    <location>
        <begin position="10"/>
        <end position="42"/>
    </location>
</feature>
<name>A0A9P9E243_9HYPO</name>
<feature type="compositionally biased region" description="Basic and acidic residues" evidence="4">
    <location>
        <begin position="127"/>
        <end position="137"/>
    </location>
</feature>
<dbReference type="PROSITE" id="PS00463">
    <property type="entry name" value="ZN2_CY6_FUNGAL_1"/>
    <property type="match status" value="1"/>
</dbReference>
<dbReference type="CDD" id="cd00067">
    <property type="entry name" value="GAL4"/>
    <property type="match status" value="1"/>
</dbReference>
<dbReference type="InterPro" id="IPR050613">
    <property type="entry name" value="Sec_Metabolite_Reg"/>
</dbReference>
<dbReference type="Gene3D" id="4.10.240.10">
    <property type="entry name" value="Zn(2)-C6 fungal-type DNA-binding domain"/>
    <property type="match status" value="1"/>
</dbReference>
<evidence type="ECO:0000313" key="6">
    <source>
        <dbReference type="EMBL" id="KAH7129254.1"/>
    </source>
</evidence>
<dbReference type="PANTHER" id="PTHR31001:SF40">
    <property type="entry name" value="ZN(II)2CYS6 TRANSCRIPTION FACTOR (EUROFUNG)"/>
    <property type="match status" value="1"/>
</dbReference>
<evidence type="ECO:0000313" key="7">
    <source>
        <dbReference type="Proteomes" id="UP000738349"/>
    </source>
</evidence>
<comment type="subcellular location">
    <subcellularLocation>
        <location evidence="1">Nucleus</location>
    </subcellularLocation>
</comment>
<dbReference type="Pfam" id="PF00172">
    <property type="entry name" value="Zn_clus"/>
    <property type="match status" value="1"/>
</dbReference>
<dbReference type="AlphaFoldDB" id="A0A9P9E243"/>
<feature type="region of interest" description="Disordered" evidence="4">
    <location>
        <begin position="50"/>
        <end position="73"/>
    </location>
</feature>
<feature type="compositionally biased region" description="Polar residues" evidence="4">
    <location>
        <begin position="63"/>
        <end position="73"/>
    </location>
</feature>
<evidence type="ECO:0000259" key="5">
    <source>
        <dbReference type="PROSITE" id="PS50048"/>
    </source>
</evidence>
<organism evidence="6 7">
    <name type="scientific">Dactylonectria macrodidyma</name>
    <dbReference type="NCBI Taxonomy" id="307937"/>
    <lineage>
        <taxon>Eukaryota</taxon>
        <taxon>Fungi</taxon>
        <taxon>Dikarya</taxon>
        <taxon>Ascomycota</taxon>
        <taxon>Pezizomycotina</taxon>
        <taxon>Sordariomycetes</taxon>
        <taxon>Hypocreomycetidae</taxon>
        <taxon>Hypocreales</taxon>
        <taxon>Nectriaceae</taxon>
        <taxon>Dactylonectria</taxon>
    </lineage>
</organism>
<protein>
    <submittedName>
        <fullName evidence="6">Zn(II)2Cys6 transcription factor</fullName>
    </submittedName>
</protein>